<dbReference type="EC" id="1.14.11.66" evidence="3"/>
<dbReference type="InterPro" id="IPR003347">
    <property type="entry name" value="JmjC_dom"/>
</dbReference>
<dbReference type="SUPFAM" id="SSF51197">
    <property type="entry name" value="Clavaminate synthase-like"/>
    <property type="match status" value="1"/>
</dbReference>
<evidence type="ECO:0000256" key="3">
    <source>
        <dbReference type="ARBA" id="ARBA00012900"/>
    </source>
</evidence>
<dbReference type="GO" id="GO:0032259">
    <property type="term" value="P:methylation"/>
    <property type="evidence" value="ECO:0007669"/>
    <property type="project" value="UniProtKB-KW"/>
</dbReference>
<evidence type="ECO:0000256" key="6">
    <source>
        <dbReference type="ARBA" id="ARBA00022833"/>
    </source>
</evidence>
<evidence type="ECO:0000256" key="10">
    <source>
        <dbReference type="ARBA" id="ARBA00049349"/>
    </source>
</evidence>
<dbReference type="GO" id="GO:0008270">
    <property type="term" value="F:zinc ion binding"/>
    <property type="evidence" value="ECO:0007669"/>
    <property type="project" value="UniProtKB-KW"/>
</dbReference>
<feature type="domain" description="JmjN" evidence="13">
    <location>
        <begin position="7"/>
        <end position="49"/>
    </location>
</feature>
<dbReference type="SUPFAM" id="SSF57903">
    <property type="entry name" value="FYVE/PHD zinc finger"/>
    <property type="match status" value="1"/>
</dbReference>
<reference evidence="16" key="2">
    <citation type="submission" date="2014-03" db="EMBL/GenBank/DDBJ databases">
        <title>The whipworm genome and dual-species transcriptomics of an intimate host-pathogen interaction.</title>
        <authorList>
            <person name="Foth B.J."/>
            <person name="Tsai I.J."/>
            <person name="Reid A.J."/>
            <person name="Bancroft A.J."/>
            <person name="Nichol S."/>
            <person name="Tracey A."/>
            <person name="Holroyd N."/>
            <person name="Cotton J.A."/>
            <person name="Stanley E.J."/>
            <person name="Zarowiecki M."/>
            <person name="Liu J.Z."/>
            <person name="Huckvale T."/>
            <person name="Cooper P.J."/>
            <person name="Grencis R.K."/>
            <person name="Berriman M."/>
        </authorList>
    </citation>
    <scope>NUCLEOTIDE SEQUENCE [LARGE SCALE GENOMIC DNA]</scope>
</reference>
<dbReference type="Pfam" id="PF02375">
    <property type="entry name" value="JmjN"/>
    <property type="match status" value="1"/>
</dbReference>
<evidence type="ECO:0000313" key="17">
    <source>
        <dbReference type="Proteomes" id="UP000030665"/>
    </source>
</evidence>
<dbReference type="InterPro" id="IPR003349">
    <property type="entry name" value="JmjN"/>
</dbReference>
<feature type="domain" description="PHD-type" evidence="12">
    <location>
        <begin position="425"/>
        <end position="490"/>
    </location>
</feature>
<dbReference type="SUPFAM" id="SSF63748">
    <property type="entry name" value="Tudor/PWWP/MBT"/>
    <property type="match status" value="2"/>
</dbReference>
<dbReference type="PANTHER" id="PTHR10694:SF7">
    <property type="entry name" value="[HISTONE H3]-TRIMETHYL-L-LYSINE(9) DEMETHYLASE"/>
    <property type="match status" value="1"/>
</dbReference>
<keyword evidence="8" id="KW-0223">Dioxygenase</keyword>
<dbReference type="InterPro" id="IPR001965">
    <property type="entry name" value="Znf_PHD"/>
</dbReference>
<keyword evidence="16" id="KW-0489">Methyltransferase</keyword>
<reference evidence="16" key="1">
    <citation type="submission" date="2014-01" db="EMBL/GenBank/DDBJ databases">
        <authorList>
            <person name="Aslett M."/>
        </authorList>
    </citation>
    <scope>NUCLEOTIDE SEQUENCE</scope>
</reference>
<dbReference type="CDD" id="cd20392">
    <property type="entry name" value="Tudor_JMJD2_rpt2"/>
    <property type="match status" value="1"/>
</dbReference>
<dbReference type="EMBL" id="HG805967">
    <property type="protein sequence ID" value="CDW55602.1"/>
    <property type="molecule type" value="Genomic_DNA"/>
</dbReference>
<feature type="domain" description="JmjC" evidence="14">
    <location>
        <begin position="137"/>
        <end position="303"/>
    </location>
</feature>
<dbReference type="PROSITE" id="PS50016">
    <property type="entry name" value="ZF_PHD_2"/>
    <property type="match status" value="1"/>
</dbReference>
<dbReference type="SMART" id="SM00558">
    <property type="entry name" value="JmjC"/>
    <property type="match status" value="1"/>
</dbReference>
<keyword evidence="7" id="KW-0156">Chromatin regulator</keyword>
<dbReference type="PROSITE" id="PS51805">
    <property type="entry name" value="EPHD"/>
    <property type="match status" value="1"/>
</dbReference>
<dbReference type="InterPro" id="IPR019787">
    <property type="entry name" value="Znf_PHD-finger"/>
</dbReference>
<evidence type="ECO:0000256" key="1">
    <source>
        <dbReference type="ARBA" id="ARBA00004123"/>
    </source>
</evidence>
<dbReference type="InterPro" id="IPR013083">
    <property type="entry name" value="Znf_RING/FYVE/PHD"/>
</dbReference>
<dbReference type="AlphaFoldDB" id="A0A077Z550"/>
<dbReference type="GO" id="GO:0008168">
    <property type="term" value="F:methyltransferase activity"/>
    <property type="evidence" value="ECO:0007669"/>
    <property type="project" value="UniProtKB-KW"/>
</dbReference>
<dbReference type="Proteomes" id="UP000030665">
    <property type="component" value="Unassembled WGS sequence"/>
</dbReference>
<evidence type="ECO:0000256" key="7">
    <source>
        <dbReference type="ARBA" id="ARBA00022853"/>
    </source>
</evidence>
<dbReference type="GO" id="GO:0010468">
    <property type="term" value="P:regulation of gene expression"/>
    <property type="evidence" value="ECO:0007669"/>
    <property type="project" value="TreeGrafter"/>
</dbReference>
<dbReference type="GO" id="GO:0005634">
    <property type="term" value="C:nucleus"/>
    <property type="evidence" value="ECO:0007669"/>
    <property type="project" value="UniProtKB-SubCell"/>
</dbReference>
<dbReference type="PROSITE" id="PS51183">
    <property type="entry name" value="JMJN"/>
    <property type="match status" value="1"/>
</dbReference>
<dbReference type="Pfam" id="PF13832">
    <property type="entry name" value="zf-HC5HC2H_2"/>
    <property type="match status" value="1"/>
</dbReference>
<evidence type="ECO:0000259" key="12">
    <source>
        <dbReference type="PROSITE" id="PS50016"/>
    </source>
</evidence>
<gene>
    <name evidence="16" type="ORF">TTRE_0000387501</name>
</gene>
<dbReference type="Gene3D" id="2.60.120.650">
    <property type="entry name" value="Cupin"/>
    <property type="match status" value="1"/>
</dbReference>
<dbReference type="GO" id="GO:0000785">
    <property type="term" value="C:chromatin"/>
    <property type="evidence" value="ECO:0007669"/>
    <property type="project" value="TreeGrafter"/>
</dbReference>
<comment type="subcellular location">
    <subcellularLocation>
        <location evidence="1">Nucleus</location>
    </subcellularLocation>
</comment>
<keyword evidence="17" id="KW-1185">Reference proteome</keyword>
<evidence type="ECO:0000259" key="15">
    <source>
        <dbReference type="PROSITE" id="PS51805"/>
    </source>
</evidence>
<dbReference type="SMART" id="SM00249">
    <property type="entry name" value="PHD"/>
    <property type="match status" value="2"/>
</dbReference>
<dbReference type="Gene3D" id="3.10.330.70">
    <property type="match status" value="1"/>
</dbReference>
<keyword evidence="5 11" id="KW-0863">Zinc-finger</keyword>
<evidence type="ECO:0000256" key="8">
    <source>
        <dbReference type="ARBA" id="ARBA00022964"/>
    </source>
</evidence>
<evidence type="ECO:0000259" key="13">
    <source>
        <dbReference type="PROSITE" id="PS51183"/>
    </source>
</evidence>
<dbReference type="Pfam" id="PF13831">
    <property type="entry name" value="PHD_2"/>
    <property type="match status" value="1"/>
</dbReference>
<comment type="similarity">
    <text evidence="2">Belongs to the JHDM3 histone demethylase family.</text>
</comment>
<dbReference type="PANTHER" id="PTHR10694">
    <property type="entry name" value="LYSINE-SPECIFIC DEMETHYLASE"/>
    <property type="match status" value="1"/>
</dbReference>
<dbReference type="PROSITE" id="PS51184">
    <property type="entry name" value="JMJC"/>
    <property type="match status" value="1"/>
</dbReference>
<evidence type="ECO:0000313" key="16">
    <source>
        <dbReference type="EMBL" id="CDW55602.1"/>
    </source>
</evidence>
<organism evidence="16 17">
    <name type="scientific">Trichuris trichiura</name>
    <name type="common">Whipworm</name>
    <name type="synonym">Trichocephalus trichiurus</name>
    <dbReference type="NCBI Taxonomy" id="36087"/>
    <lineage>
        <taxon>Eukaryota</taxon>
        <taxon>Metazoa</taxon>
        <taxon>Ecdysozoa</taxon>
        <taxon>Nematoda</taxon>
        <taxon>Enoplea</taxon>
        <taxon>Dorylaimia</taxon>
        <taxon>Trichinellida</taxon>
        <taxon>Trichuridae</taxon>
        <taxon>Trichuris</taxon>
    </lineage>
</organism>
<protein>
    <recommendedName>
        <fullName evidence="3">[histone H3]-trimethyl-L-lysine(9) demethylase</fullName>
        <ecNumber evidence="3">1.14.11.66</ecNumber>
    </recommendedName>
</protein>
<dbReference type="Pfam" id="PF02373">
    <property type="entry name" value="JmjC"/>
    <property type="match status" value="1"/>
</dbReference>
<dbReference type="InterPro" id="IPR019786">
    <property type="entry name" value="Zinc_finger_PHD-type_CS"/>
</dbReference>
<feature type="domain" description="PHD-type" evidence="15">
    <location>
        <begin position="494"/>
        <end position="604"/>
    </location>
</feature>
<evidence type="ECO:0000256" key="5">
    <source>
        <dbReference type="ARBA" id="ARBA00022771"/>
    </source>
</evidence>
<dbReference type="OrthoDB" id="9547406at2759"/>
<evidence type="ECO:0000256" key="9">
    <source>
        <dbReference type="ARBA" id="ARBA00023242"/>
    </source>
</evidence>
<dbReference type="Gene3D" id="2.30.30.140">
    <property type="match status" value="1"/>
</dbReference>
<keyword evidence="9" id="KW-0539">Nucleus</keyword>
<dbReference type="Gene3D" id="3.30.40.10">
    <property type="entry name" value="Zinc/RING finger domain, C3HC4 (zinc finger)"/>
    <property type="match status" value="2"/>
</dbReference>
<keyword evidence="16" id="KW-0808">Transferase</keyword>
<comment type="catalytic activity">
    <reaction evidence="10">
        <text>N(6),N(6),N(6)-trimethyl-L-lysyl(9)-[histone H3] + 2 2-oxoglutarate + 2 O2 = N(6)-methyl-L-lysyl(9)-[histone H3] + 2 formaldehyde + 2 succinate + 2 CO2</text>
        <dbReference type="Rhea" id="RHEA:60200"/>
        <dbReference type="Rhea" id="RHEA-COMP:15538"/>
        <dbReference type="Rhea" id="RHEA-COMP:15542"/>
        <dbReference type="ChEBI" id="CHEBI:15379"/>
        <dbReference type="ChEBI" id="CHEBI:16526"/>
        <dbReference type="ChEBI" id="CHEBI:16810"/>
        <dbReference type="ChEBI" id="CHEBI:16842"/>
        <dbReference type="ChEBI" id="CHEBI:30031"/>
        <dbReference type="ChEBI" id="CHEBI:61929"/>
        <dbReference type="ChEBI" id="CHEBI:61961"/>
        <dbReference type="EC" id="1.14.11.66"/>
    </reaction>
</comment>
<evidence type="ECO:0000256" key="4">
    <source>
        <dbReference type="ARBA" id="ARBA00022723"/>
    </source>
</evidence>
<keyword evidence="4" id="KW-0479">Metal-binding</keyword>
<dbReference type="GO" id="GO:0140684">
    <property type="term" value="F:histone H3K9me2/H3K9me3 demethylase activity"/>
    <property type="evidence" value="ECO:0007669"/>
    <property type="project" value="UniProtKB-EC"/>
</dbReference>
<keyword evidence="6" id="KW-0862">Zinc</keyword>
<dbReference type="InterPro" id="IPR034732">
    <property type="entry name" value="EPHD"/>
</dbReference>
<evidence type="ECO:0000256" key="2">
    <source>
        <dbReference type="ARBA" id="ARBA00009711"/>
    </source>
</evidence>
<evidence type="ECO:0000256" key="11">
    <source>
        <dbReference type="PROSITE-ProRule" id="PRU00146"/>
    </source>
</evidence>
<dbReference type="CDD" id="cd15571">
    <property type="entry name" value="ePHD"/>
    <property type="match status" value="1"/>
</dbReference>
<name>A0A077Z550_TRITR</name>
<dbReference type="STRING" id="36087.A0A077Z550"/>
<evidence type="ECO:0000259" key="14">
    <source>
        <dbReference type="PROSITE" id="PS51184"/>
    </source>
</evidence>
<dbReference type="InterPro" id="IPR011011">
    <property type="entry name" value="Znf_FYVE_PHD"/>
</dbReference>
<accession>A0A077Z550</accession>
<sequence length="742" mass="83217">MMCPSEVPVFRPTAEEFSNFAAYIESIEAAGAPKVGLAKVIPPAEWRPCDPCSYENPKIRIRSPITQIVSGKNGLYQLRNACLVSSMSISDFRKLAVSPKHATPSYKSTDELERLYWETLPLGGAIYGADTPGSLFDSNVHCWNISRLNTILDLVKTTDRKKIEGVTTPYLYFGMWRATFAWHTEDMDLHSINYLHFGHPKFWYVVSPEHGARFEHLVATMFPHTARACSAFMRHKTIAMAPHILREHGIPYSTVIHKAGEFMITFPYAYHCGFNVGYNCAESTNFANIRWINFGMRANLCTCSADAVRIEMGPFVKRFLPDEYAKKLCRQDAGYEAEKPPEDAENICEQPFDGSNHQPRIVPFKEEKIRNAFLALTEPHCALCQLFVSRILAKRTDSVPQSSRRIVSDDCFQKNGKHTFYGNKMHSCLFCMPDLTTNLGVISKSPTVTDTLLSCSVCNVVVHATCYNLNWEDVQEGNNTAWKCDRCTDLNEQVVHCVLCGSSGEAFNRTSDGRWVHLSCALMTSKVRFHFPADGRTVVNVTEALNSVSKLSCTYCTSKIGRPVVCCYGSCNTTFHVSCGWKSDVTFEIRDWPQLAVAMCSEHVATNTADEKPVVSAGERVVAQCSGTKFSYGVVKSVGEAIFCAVDFDDGSFSNGIFISTLENCECSGECFGAHQNGVKVQVRWIDKKLYGGKFRRAYHGSSYRILLDDGQLIDCTRDEVYGPGDILPEHVKRKLRKRMFE</sequence>
<keyword evidence="8" id="KW-0560">Oxidoreductase</keyword>
<dbReference type="SMART" id="SM00545">
    <property type="entry name" value="JmjN"/>
    <property type="match status" value="1"/>
</dbReference>
<dbReference type="PROSITE" id="PS01359">
    <property type="entry name" value="ZF_PHD_1"/>
    <property type="match status" value="1"/>
</dbReference>
<dbReference type="GO" id="GO:0051864">
    <property type="term" value="F:histone H3K36 demethylase activity"/>
    <property type="evidence" value="ECO:0007669"/>
    <property type="project" value="TreeGrafter"/>
</dbReference>
<proteinExistence type="inferred from homology"/>